<keyword evidence="1" id="KW-0804">Transcription</keyword>
<reference evidence="2 3" key="1">
    <citation type="journal article" date="2017" name="Mycologia">
        <title>Bifiguratus adelaidae, gen. et sp. nov., a new member of Mucoromycotina in endophytic and soil-dwelling habitats.</title>
        <authorList>
            <person name="Torres-Cruz T.J."/>
            <person name="Billingsley Tobias T.L."/>
            <person name="Almatruk M."/>
            <person name="Hesse C."/>
            <person name="Kuske C.R."/>
            <person name="Desiro A."/>
            <person name="Benucci G.M."/>
            <person name="Bonito G."/>
            <person name="Stajich J.E."/>
            <person name="Dunlap C."/>
            <person name="Arnold A.E."/>
            <person name="Porras-Alfaro A."/>
        </authorList>
    </citation>
    <scope>NUCLEOTIDE SEQUENCE [LARGE SCALE GENOMIC DNA]</scope>
    <source>
        <strain evidence="2 3">AZ0501</strain>
    </source>
</reference>
<organism evidence="2 3">
    <name type="scientific">Bifiguratus adelaidae</name>
    <dbReference type="NCBI Taxonomy" id="1938954"/>
    <lineage>
        <taxon>Eukaryota</taxon>
        <taxon>Fungi</taxon>
        <taxon>Fungi incertae sedis</taxon>
        <taxon>Mucoromycota</taxon>
        <taxon>Mucoromycotina</taxon>
        <taxon>Endogonomycetes</taxon>
        <taxon>Endogonales</taxon>
        <taxon>Endogonales incertae sedis</taxon>
        <taxon>Bifiguratus</taxon>
    </lineage>
</organism>
<keyword evidence="1" id="KW-0805">Transcription regulation</keyword>
<dbReference type="InterPro" id="IPR038564">
    <property type="entry name" value="Maf1_sf"/>
</dbReference>
<dbReference type="Pfam" id="PF09174">
    <property type="entry name" value="Maf1"/>
    <property type="match status" value="1"/>
</dbReference>
<dbReference type="GO" id="GO:0005634">
    <property type="term" value="C:nucleus"/>
    <property type="evidence" value="ECO:0007669"/>
    <property type="project" value="UniProtKB-SubCell"/>
</dbReference>
<dbReference type="Proteomes" id="UP000242875">
    <property type="component" value="Unassembled WGS sequence"/>
</dbReference>
<dbReference type="GO" id="GO:0000994">
    <property type="term" value="F:RNA polymerase III core binding"/>
    <property type="evidence" value="ECO:0007669"/>
    <property type="project" value="TreeGrafter"/>
</dbReference>
<sequence length="230" mass="26212">MKYLEVSEFSLINDALIWETPESKIHGKLEAYSCKSAGSDKKLLKQLETRYALDMGNGSVSPTDDQLRDIISPLGSMDQSSSRKILFYLIGTLNLAWPDYDFSEVNPHQFDKQSNVSMVINSINTSLYNMGNERIYKNLGLWQVVDSIINLDDCVVYSYNPNDDDDPVDEESEENAMFSMNYFFFNRKMKRMVYFTVRSISPNADTASNEDLEGRIDAPSDDLIVGELEL</sequence>
<keyword evidence="1" id="KW-0678">Repressor</keyword>
<comment type="similarity">
    <text evidence="1">Belongs to the MAF1 family.</text>
</comment>
<gene>
    <name evidence="2" type="ORF">BZG36_01270</name>
</gene>
<name>A0A261Y5P7_9FUNG</name>
<comment type="subcellular location">
    <subcellularLocation>
        <location evidence="1">Nucleus</location>
    </subcellularLocation>
</comment>
<dbReference type="PANTHER" id="PTHR22504">
    <property type="entry name" value="REPRESSOR OF RNA POLYMERASE III TRANSCRIPTION MAF1"/>
    <property type="match status" value="1"/>
</dbReference>
<accession>A0A261Y5P7</accession>
<protein>
    <recommendedName>
        <fullName evidence="1">Repressor of RNA polymerase III transcription MAF1</fullName>
    </recommendedName>
</protein>
<keyword evidence="3" id="KW-1185">Reference proteome</keyword>
<dbReference type="Gene3D" id="3.40.1000.50">
    <property type="entry name" value="Repressor of RNA polymerase III transcription Maf1"/>
    <property type="match status" value="1"/>
</dbReference>
<dbReference type="InterPro" id="IPR015257">
    <property type="entry name" value="Maf1"/>
</dbReference>
<dbReference type="PIRSF" id="PIRSF037240">
    <property type="entry name" value="RNA_polIII_Trep_MAF1"/>
    <property type="match status" value="1"/>
</dbReference>
<comment type="function">
    <text evidence="1">Mediator of diverse signals that repress RNA polymerase III transcription. Inhibits the de novo assembly of TFIIIB onto DNA.</text>
</comment>
<keyword evidence="1" id="KW-0539">Nucleus</keyword>
<dbReference type="AlphaFoldDB" id="A0A261Y5P7"/>
<dbReference type="GO" id="GO:0016480">
    <property type="term" value="P:negative regulation of transcription by RNA polymerase III"/>
    <property type="evidence" value="ECO:0007669"/>
    <property type="project" value="UniProtKB-UniRule"/>
</dbReference>
<dbReference type="OrthoDB" id="277029at2759"/>
<evidence type="ECO:0000313" key="2">
    <source>
        <dbReference type="EMBL" id="OZJ05794.1"/>
    </source>
</evidence>
<dbReference type="PANTHER" id="PTHR22504:SF0">
    <property type="entry name" value="REPRESSOR OF RNA POLYMERASE III TRANSCRIPTION MAF1 HOMOLOG"/>
    <property type="match status" value="1"/>
</dbReference>
<comment type="caution">
    <text evidence="2">The sequence shown here is derived from an EMBL/GenBank/DDBJ whole genome shotgun (WGS) entry which is preliminary data.</text>
</comment>
<dbReference type="EMBL" id="MVBO01000010">
    <property type="protein sequence ID" value="OZJ05794.1"/>
    <property type="molecule type" value="Genomic_DNA"/>
</dbReference>
<evidence type="ECO:0000256" key="1">
    <source>
        <dbReference type="PIRNR" id="PIRNR037240"/>
    </source>
</evidence>
<evidence type="ECO:0000313" key="3">
    <source>
        <dbReference type="Proteomes" id="UP000242875"/>
    </source>
</evidence>
<proteinExistence type="inferred from homology"/>